<accession>A0ABS3M226</accession>
<keyword evidence="1" id="KW-0732">Signal</keyword>
<evidence type="ECO:0000313" key="3">
    <source>
        <dbReference type="Proteomes" id="UP000664265"/>
    </source>
</evidence>
<sequence length="113" mass="12230">MNGNHKENNVTAKTIFTAMFLAALFLSSGVPSVKAAGPDNSPRVAITQQQKNVVKGKVLDPNGDPIIGASVVVKGSQKGCWDNKLRYVMFSIRVSFGTYNSVVNYSMIYNSND</sequence>
<keyword evidence="3" id="KW-1185">Reference proteome</keyword>
<comment type="caution">
    <text evidence="2">The sequence shown here is derived from an EMBL/GenBank/DDBJ whole genome shotgun (WGS) entry which is preliminary data.</text>
</comment>
<reference evidence="2 3" key="1">
    <citation type="submission" date="2021-01" db="EMBL/GenBank/DDBJ databases">
        <title>Prevotella A2931 sp. nov.</title>
        <authorList>
            <person name="Buhl M."/>
            <person name="Oberhettinger P."/>
        </authorList>
    </citation>
    <scope>NUCLEOTIDE SEQUENCE [LARGE SCALE GENOMIC DNA]</scope>
    <source>
        <strain evidence="2 3">A2931</strain>
    </source>
</reference>
<dbReference type="EMBL" id="JAERMS010000001">
    <property type="protein sequence ID" value="MBO1362213.1"/>
    <property type="molecule type" value="Genomic_DNA"/>
</dbReference>
<name>A0ABS3M226_9BACT</name>
<dbReference type="InterPro" id="IPR008969">
    <property type="entry name" value="CarboxyPept-like_regulatory"/>
</dbReference>
<dbReference type="Proteomes" id="UP000664265">
    <property type="component" value="Unassembled WGS sequence"/>
</dbReference>
<protein>
    <recommendedName>
        <fullName evidence="4">Carboxypeptidase regulatory-like domain-containing protein</fullName>
    </recommendedName>
</protein>
<evidence type="ECO:0000313" key="2">
    <source>
        <dbReference type="EMBL" id="MBO1362213.1"/>
    </source>
</evidence>
<evidence type="ECO:0000256" key="1">
    <source>
        <dbReference type="SAM" id="SignalP"/>
    </source>
</evidence>
<feature type="signal peptide" evidence="1">
    <location>
        <begin position="1"/>
        <end position="35"/>
    </location>
</feature>
<proteinExistence type="predicted"/>
<gene>
    <name evidence="2" type="ORF">JHU38_00190</name>
</gene>
<feature type="chain" id="PRO_5046659745" description="Carboxypeptidase regulatory-like domain-containing protein" evidence="1">
    <location>
        <begin position="36"/>
        <end position="113"/>
    </location>
</feature>
<dbReference type="SUPFAM" id="SSF49464">
    <property type="entry name" value="Carboxypeptidase regulatory domain-like"/>
    <property type="match status" value="1"/>
</dbReference>
<evidence type="ECO:0008006" key="4">
    <source>
        <dbReference type="Google" id="ProtNLM"/>
    </source>
</evidence>
<dbReference type="RefSeq" id="WP_146156988.1">
    <property type="nucleotide sequence ID" value="NZ_JAERMS010000001.1"/>
</dbReference>
<organism evidence="2 3">
    <name type="scientific">Prevotella illustrans</name>
    <dbReference type="NCBI Taxonomy" id="2800387"/>
    <lineage>
        <taxon>Bacteria</taxon>
        <taxon>Pseudomonadati</taxon>
        <taxon>Bacteroidota</taxon>
        <taxon>Bacteroidia</taxon>
        <taxon>Bacteroidales</taxon>
        <taxon>Prevotellaceae</taxon>
        <taxon>Prevotella</taxon>
    </lineage>
</organism>